<dbReference type="Proteomes" id="UP000238274">
    <property type="component" value="Unassembled WGS sequence"/>
</dbReference>
<protein>
    <submittedName>
        <fullName evidence="2">Uncharacterized protein</fullName>
    </submittedName>
</protein>
<evidence type="ECO:0000313" key="2">
    <source>
        <dbReference type="EMBL" id="POW18948.1"/>
    </source>
</evidence>
<organism evidence="2 3">
    <name type="scientific">Puccinia striiformis</name>
    <dbReference type="NCBI Taxonomy" id="27350"/>
    <lineage>
        <taxon>Eukaryota</taxon>
        <taxon>Fungi</taxon>
        <taxon>Dikarya</taxon>
        <taxon>Basidiomycota</taxon>
        <taxon>Pucciniomycotina</taxon>
        <taxon>Pucciniomycetes</taxon>
        <taxon>Pucciniales</taxon>
        <taxon>Pucciniaceae</taxon>
        <taxon>Puccinia</taxon>
    </lineage>
</organism>
<comment type="caution">
    <text evidence="2">The sequence shown here is derived from an EMBL/GenBank/DDBJ whole genome shotgun (WGS) entry which is preliminary data.</text>
</comment>
<dbReference type="VEuPathDB" id="FungiDB:PSTT_08151"/>
<reference evidence="3" key="2">
    <citation type="journal article" date="2018" name="BMC Genomics">
        <title>Genomic insights into host adaptation between the wheat stripe rust pathogen (Puccinia striiformis f. sp. tritici) and the barley stripe rust pathogen (Puccinia striiformis f. sp. hordei).</title>
        <authorList>
            <person name="Xia C."/>
            <person name="Wang M."/>
            <person name="Yin C."/>
            <person name="Cornejo O.E."/>
            <person name="Hulbert S.H."/>
            <person name="Chen X."/>
        </authorList>
    </citation>
    <scope>NUCLEOTIDE SEQUENCE [LARGE SCALE GENOMIC DNA]</scope>
    <source>
        <strain evidence="3">93TX-2</strain>
    </source>
</reference>
<keyword evidence="3" id="KW-1185">Reference proteome</keyword>
<name>A0A2S4WB17_9BASI</name>
<proteinExistence type="predicted"/>
<dbReference type="EMBL" id="PKSM01000057">
    <property type="protein sequence ID" value="POW18948.1"/>
    <property type="molecule type" value="Genomic_DNA"/>
</dbReference>
<sequence length="155" mass="17689">MIERTARRTANATVDPRQLMGFSSRSSPNMPRIVETSQHSILASDIDATFGMTCLVAGFFSWPHCVYLPRRKSLEWRELEVDDISCKPARQGKKVAAEAQSPPKEVEGQGRNGYSHRGLEKNNQSTRWFSSIRRRSRRIEGIEAMEICRGGRYEE</sequence>
<reference evidence="2 3" key="1">
    <citation type="submission" date="2017-12" db="EMBL/GenBank/DDBJ databases">
        <title>Gene loss provides genomic basis for host adaptation in cereal stripe rust fungi.</title>
        <authorList>
            <person name="Xia C."/>
        </authorList>
    </citation>
    <scope>NUCLEOTIDE SEQUENCE [LARGE SCALE GENOMIC DNA]</scope>
    <source>
        <strain evidence="2 3">93TX-2</strain>
    </source>
</reference>
<evidence type="ECO:0000256" key="1">
    <source>
        <dbReference type="SAM" id="MobiDB-lite"/>
    </source>
</evidence>
<dbReference type="VEuPathDB" id="FungiDB:PSHT_05206"/>
<feature type="region of interest" description="Disordered" evidence="1">
    <location>
        <begin position="90"/>
        <end position="126"/>
    </location>
</feature>
<gene>
    <name evidence="2" type="ORF">PSHT_05206</name>
</gene>
<accession>A0A2S4WB17</accession>
<dbReference type="AlphaFoldDB" id="A0A2S4WB17"/>
<evidence type="ECO:0000313" key="3">
    <source>
        <dbReference type="Proteomes" id="UP000238274"/>
    </source>
</evidence>
<reference evidence="3" key="3">
    <citation type="journal article" date="2018" name="Mol. Plant Microbe Interact.">
        <title>Genome sequence resources for the wheat stripe rust pathogen (Puccinia striiformis f. sp. tritici) and the barley stripe rust pathogen (Puccinia striiformis f. sp. hordei).</title>
        <authorList>
            <person name="Xia C."/>
            <person name="Wang M."/>
            <person name="Yin C."/>
            <person name="Cornejo O.E."/>
            <person name="Hulbert S.H."/>
            <person name="Chen X."/>
        </authorList>
    </citation>
    <scope>NUCLEOTIDE SEQUENCE [LARGE SCALE GENOMIC DNA]</scope>
    <source>
        <strain evidence="3">93TX-2</strain>
    </source>
</reference>